<evidence type="ECO:0000256" key="2">
    <source>
        <dbReference type="SAM" id="SignalP"/>
    </source>
</evidence>
<dbReference type="HOGENOM" id="CLU_443358_0_0_9"/>
<dbReference type="Gene3D" id="3.10.620.30">
    <property type="match status" value="1"/>
</dbReference>
<dbReference type="RefSeq" id="WP_021681861.1">
    <property type="nucleotide sequence ID" value="NZ_KI260389.1"/>
</dbReference>
<evidence type="ECO:0000259" key="3">
    <source>
        <dbReference type="SMART" id="SM00460"/>
    </source>
</evidence>
<evidence type="ECO:0000256" key="1">
    <source>
        <dbReference type="SAM" id="MobiDB-lite"/>
    </source>
</evidence>
<dbReference type="PATRIC" id="fig|411473.3.peg.213"/>
<feature type="region of interest" description="Disordered" evidence="1">
    <location>
        <begin position="44"/>
        <end position="70"/>
    </location>
</feature>
<organism evidence="4 5">
    <name type="scientific">Ruminococcus callidus ATCC 27760</name>
    <dbReference type="NCBI Taxonomy" id="411473"/>
    <lineage>
        <taxon>Bacteria</taxon>
        <taxon>Bacillati</taxon>
        <taxon>Bacillota</taxon>
        <taxon>Clostridia</taxon>
        <taxon>Eubacteriales</taxon>
        <taxon>Oscillospiraceae</taxon>
        <taxon>Ruminococcus</taxon>
    </lineage>
</organism>
<feature type="domain" description="Transglutaminase-like" evidence="3">
    <location>
        <begin position="527"/>
        <end position="588"/>
    </location>
</feature>
<proteinExistence type="predicted"/>
<accession>U2KFP9</accession>
<dbReference type="EMBL" id="AWVF01000029">
    <property type="protein sequence ID" value="ERJ97366.1"/>
    <property type="molecule type" value="Genomic_DNA"/>
</dbReference>
<comment type="caution">
    <text evidence="4">The sequence shown here is derived from an EMBL/GenBank/DDBJ whole genome shotgun (WGS) entry which is preliminary data.</text>
</comment>
<dbReference type="InterPro" id="IPR002931">
    <property type="entry name" value="Transglutaminase-like"/>
</dbReference>
<gene>
    <name evidence="4" type="ORF">RUMCAL_00244</name>
</gene>
<sequence length="616" mass="67868">MKKKHLQKQILAAMLTGVIVVNTCPIVAMAAETMPPETEMVQEATEETTATEAAEIPETPGAEVQTELSGSEAVEVTTAEAETEMAAADVETGTEEIPQTDAPEDIAEDSVTAFVNRLYNVCLEREPDSAGLKNWHDRISSDSISAVDAVKGFLNSKEYQNRQLSDEVYIANLYQVFLNRTGSSSEIQHWLIIYQQGVSKNYLMHGFSNSTEFTNLCASYGVTRGSIALTEERDKYPNVAKMVVNCYAVLDRTPSGSEINQWISKTRNGGSGTALVKNILQSREYQNKSKNASDADYIADLYQAFFGRSCNTSEVQSWKNVLSNGVSRNYLMAQFASSAEFKKTCSAGGISSGNITLTEERDKHPGVAKMVAGCYQILGRTPAGTEVENWVKKTITTGSGAELADGFFKSQEYHNKNTSNAQYVNDLYTAIFGRTADSRGFSSWKNALDNGTSRDTVRNAFYESAEFKQLCKKNGIVDKKNRYPKAAAVLNQVGWDLKAAFQWSAGMKYSKYTATAAPGTEYYANYGFTCKTGNCYVMAATFCEMARELGYDAKQISGSVPLRSGGYGPHSWVEIEINGTTYVFDPDFTNETKRNGYQITYGQSGTWRYNRGSVMN</sequence>
<feature type="compositionally biased region" description="Low complexity" evidence="1">
    <location>
        <begin position="44"/>
        <end position="63"/>
    </location>
</feature>
<dbReference type="InterPro" id="IPR025282">
    <property type="entry name" value="DUF4214"/>
</dbReference>
<feature type="signal peptide" evidence="2">
    <location>
        <begin position="1"/>
        <end position="30"/>
    </location>
</feature>
<feature type="chain" id="PRO_5004630708" description="Transglutaminase-like domain-containing protein" evidence="2">
    <location>
        <begin position="31"/>
        <end position="616"/>
    </location>
</feature>
<dbReference type="InterPro" id="IPR038765">
    <property type="entry name" value="Papain-like_cys_pep_sf"/>
</dbReference>
<dbReference type="STRING" id="411473.RUMCAL_00244"/>
<dbReference type="SMART" id="SM00460">
    <property type="entry name" value="TGc"/>
    <property type="match status" value="1"/>
</dbReference>
<dbReference type="OrthoDB" id="9763643at2"/>
<dbReference type="Gene3D" id="1.10.3130.20">
    <property type="entry name" value="Phycobilisome linker domain"/>
    <property type="match status" value="2"/>
</dbReference>
<name>U2KFP9_9FIRM</name>
<reference evidence="4 5" key="1">
    <citation type="submission" date="2013-07" db="EMBL/GenBank/DDBJ databases">
        <authorList>
            <person name="Weinstock G."/>
            <person name="Sodergren E."/>
            <person name="Wylie T."/>
            <person name="Fulton L."/>
            <person name="Fulton R."/>
            <person name="Fronick C."/>
            <person name="O'Laughlin M."/>
            <person name="Godfrey J."/>
            <person name="Miner T."/>
            <person name="Herter B."/>
            <person name="Appelbaum E."/>
            <person name="Cordes M."/>
            <person name="Lek S."/>
            <person name="Wollam A."/>
            <person name="Pepin K.H."/>
            <person name="Palsikar V.B."/>
            <person name="Mitreva M."/>
            <person name="Wilson R.K."/>
        </authorList>
    </citation>
    <scope>NUCLEOTIDE SEQUENCE [LARGE SCALE GENOMIC DNA]</scope>
    <source>
        <strain evidence="4 5">ATCC 27760</strain>
    </source>
</reference>
<evidence type="ECO:0000313" key="5">
    <source>
        <dbReference type="Proteomes" id="UP000016662"/>
    </source>
</evidence>
<dbReference type="Pfam" id="PF13946">
    <property type="entry name" value="DUF4214"/>
    <property type="match status" value="3"/>
</dbReference>
<keyword evidence="2" id="KW-0732">Signal</keyword>
<dbReference type="Proteomes" id="UP000016662">
    <property type="component" value="Unassembled WGS sequence"/>
</dbReference>
<dbReference type="Pfam" id="PF01841">
    <property type="entry name" value="Transglut_core"/>
    <property type="match status" value="1"/>
</dbReference>
<dbReference type="SUPFAM" id="SSF54001">
    <property type="entry name" value="Cysteine proteinases"/>
    <property type="match status" value="1"/>
</dbReference>
<dbReference type="AlphaFoldDB" id="U2KFP9"/>
<dbReference type="eggNOG" id="COG2340">
    <property type="taxonomic scope" value="Bacteria"/>
</dbReference>
<dbReference type="InterPro" id="IPR038255">
    <property type="entry name" value="PBS_linker_sf"/>
</dbReference>
<protein>
    <recommendedName>
        <fullName evidence="3">Transglutaminase-like domain-containing protein</fullName>
    </recommendedName>
</protein>
<evidence type="ECO:0000313" key="4">
    <source>
        <dbReference type="EMBL" id="ERJ97366.1"/>
    </source>
</evidence>
<keyword evidence="5" id="KW-1185">Reference proteome</keyword>